<name>A0A1I8ALE6_9BILA</name>
<dbReference type="WBParaSite" id="L893_g6803.t1">
    <property type="protein sequence ID" value="L893_g6803.t1"/>
    <property type="gene ID" value="L893_g6803"/>
</dbReference>
<reference evidence="3" key="1">
    <citation type="submission" date="2016-11" db="UniProtKB">
        <authorList>
            <consortium name="WormBaseParasite"/>
        </authorList>
    </citation>
    <scope>IDENTIFICATION</scope>
</reference>
<organism evidence="2 3">
    <name type="scientific">Steinernema glaseri</name>
    <dbReference type="NCBI Taxonomy" id="37863"/>
    <lineage>
        <taxon>Eukaryota</taxon>
        <taxon>Metazoa</taxon>
        <taxon>Ecdysozoa</taxon>
        <taxon>Nematoda</taxon>
        <taxon>Chromadorea</taxon>
        <taxon>Rhabditida</taxon>
        <taxon>Tylenchina</taxon>
        <taxon>Panagrolaimomorpha</taxon>
        <taxon>Strongyloidoidea</taxon>
        <taxon>Steinernematidae</taxon>
        <taxon>Steinernema</taxon>
    </lineage>
</organism>
<dbReference type="AlphaFoldDB" id="A0A1I8ALE6"/>
<keyword evidence="1" id="KW-0732">Signal</keyword>
<evidence type="ECO:0000313" key="2">
    <source>
        <dbReference type="Proteomes" id="UP000095287"/>
    </source>
</evidence>
<proteinExistence type="predicted"/>
<sequence length="102" mass="11619">MASSMQLVGFCALLLLATLNRVDAGTWLSFNQNTGGAPSHIIPSYPRNNRNLIQMLKTCTDEYTKRMVKRSTSLSDLMTRQQRGDAELCRELIEMVVARRRR</sequence>
<evidence type="ECO:0000313" key="3">
    <source>
        <dbReference type="WBParaSite" id="L893_g6803.t1"/>
    </source>
</evidence>
<feature type="chain" id="PRO_5009314835" evidence="1">
    <location>
        <begin position="25"/>
        <end position="102"/>
    </location>
</feature>
<keyword evidence="2" id="KW-1185">Reference proteome</keyword>
<dbReference type="Proteomes" id="UP000095287">
    <property type="component" value="Unplaced"/>
</dbReference>
<protein>
    <submittedName>
        <fullName evidence="3">Neuropeptide</fullName>
    </submittedName>
</protein>
<accession>A0A1I8ALE6</accession>
<feature type="signal peptide" evidence="1">
    <location>
        <begin position="1"/>
        <end position="24"/>
    </location>
</feature>
<evidence type="ECO:0000256" key="1">
    <source>
        <dbReference type="SAM" id="SignalP"/>
    </source>
</evidence>